<protein>
    <submittedName>
        <fullName evidence="2">Uncharacterized protein</fullName>
    </submittedName>
</protein>
<keyword evidence="1" id="KW-0812">Transmembrane</keyword>
<name>A0ABR5HN20_9BURK</name>
<dbReference type="EMBL" id="LELG01000040">
    <property type="protein sequence ID" value="KMQ80789.1"/>
    <property type="molecule type" value="Genomic_DNA"/>
</dbReference>
<dbReference type="Proteomes" id="UP000242951">
    <property type="component" value="Unassembled WGS sequence"/>
</dbReference>
<evidence type="ECO:0000313" key="2">
    <source>
        <dbReference type="EMBL" id="KMQ80789.1"/>
    </source>
</evidence>
<comment type="caution">
    <text evidence="2">The sequence shown here is derived from an EMBL/GenBank/DDBJ whole genome shotgun (WGS) entry which is preliminary data.</text>
</comment>
<sequence length="129" mass="13821">MNRFRILECGDSLIEVLIALSLTAITALGLIAVQSALARGERFALLRERATLIVDSVAEEIRSEADRVLIVSQWQAKAASILPDDVALVDRADNVCVAVVSWRAGTQEDSCPEPQAGASRACIAVAFAR</sequence>
<proteinExistence type="predicted"/>
<gene>
    <name evidence="2" type="ORF">BPMI_02573</name>
</gene>
<feature type="transmembrane region" description="Helical" evidence="1">
    <location>
        <begin position="12"/>
        <end position="33"/>
    </location>
</feature>
<keyword evidence="1" id="KW-1133">Transmembrane helix</keyword>
<evidence type="ECO:0000256" key="1">
    <source>
        <dbReference type="SAM" id="Phobius"/>
    </source>
</evidence>
<evidence type="ECO:0000313" key="3">
    <source>
        <dbReference type="Proteomes" id="UP000242951"/>
    </source>
</evidence>
<keyword evidence="3" id="KW-1185">Reference proteome</keyword>
<keyword evidence="1" id="KW-0472">Membrane</keyword>
<accession>A0ABR5HN20</accession>
<reference evidence="2 3" key="1">
    <citation type="submission" date="2015-06" db="EMBL/GenBank/DDBJ databases">
        <title>Comparative genomics of Burkholderia leaf nodule symbionts.</title>
        <authorList>
            <person name="Carlier A."/>
            <person name="Eberl L."/>
            <person name="Pinto-Carbo M."/>
        </authorList>
    </citation>
    <scope>NUCLEOTIDE SEQUENCE [LARGE SCALE GENOMIC DNA]</scope>
    <source>
        <strain evidence="2 3">UZHbot3</strain>
    </source>
</reference>
<organism evidence="2 3">
    <name type="scientific">Candidatus Burkholderia pumila</name>
    <dbReference type="NCBI Taxonomy" id="1090375"/>
    <lineage>
        <taxon>Bacteria</taxon>
        <taxon>Pseudomonadati</taxon>
        <taxon>Pseudomonadota</taxon>
        <taxon>Betaproteobacteria</taxon>
        <taxon>Burkholderiales</taxon>
        <taxon>Burkholderiaceae</taxon>
        <taxon>Burkholderia</taxon>
    </lineage>
</organism>